<feature type="transmembrane region" description="Helical" evidence="1">
    <location>
        <begin position="41"/>
        <end position="59"/>
    </location>
</feature>
<feature type="transmembrane region" description="Helical" evidence="1">
    <location>
        <begin position="17"/>
        <end position="35"/>
    </location>
</feature>
<organism evidence="2 3">
    <name type="scientific">Salipiger aestuarii</name>
    <dbReference type="NCBI Taxonomy" id="568098"/>
    <lineage>
        <taxon>Bacteria</taxon>
        <taxon>Pseudomonadati</taxon>
        <taxon>Pseudomonadota</taxon>
        <taxon>Alphaproteobacteria</taxon>
        <taxon>Rhodobacterales</taxon>
        <taxon>Roseobacteraceae</taxon>
        <taxon>Salipiger</taxon>
    </lineage>
</organism>
<evidence type="ECO:0000256" key="1">
    <source>
        <dbReference type="SAM" id="Phobius"/>
    </source>
</evidence>
<dbReference type="EMBL" id="QLMG01000010">
    <property type="protein sequence ID" value="RAK18995.1"/>
    <property type="molecule type" value="Genomic_DNA"/>
</dbReference>
<name>A0A327YGQ7_9RHOB</name>
<evidence type="ECO:0000313" key="2">
    <source>
        <dbReference type="EMBL" id="RAK18995.1"/>
    </source>
</evidence>
<protein>
    <recommendedName>
        <fullName evidence="4">PH (Pleckstrin Homology) domain-containing protein</fullName>
    </recommendedName>
</protein>
<keyword evidence="1" id="KW-0472">Membrane</keyword>
<dbReference type="RefSeq" id="WP_111550105.1">
    <property type="nucleotide sequence ID" value="NZ_LIGK01000009.1"/>
</dbReference>
<keyword evidence="3" id="KW-1185">Reference proteome</keyword>
<accession>A0A327YGQ7</accession>
<comment type="caution">
    <text evidence="2">The sequence shown here is derived from an EMBL/GenBank/DDBJ whole genome shotgun (WGS) entry which is preliminary data.</text>
</comment>
<dbReference type="AlphaFoldDB" id="A0A327YGQ7"/>
<dbReference type="Proteomes" id="UP000249165">
    <property type="component" value="Unassembled WGS sequence"/>
</dbReference>
<dbReference type="OrthoDB" id="7862519at2"/>
<reference evidence="2 3" key="1">
    <citation type="submission" date="2018-06" db="EMBL/GenBank/DDBJ databases">
        <title>Genomic Encyclopedia of Archaeal and Bacterial Type Strains, Phase II (KMG-II): from individual species to whole genera.</title>
        <authorList>
            <person name="Goeker M."/>
        </authorList>
    </citation>
    <scope>NUCLEOTIDE SEQUENCE [LARGE SCALE GENOMIC DNA]</scope>
    <source>
        <strain evidence="2 3">DSM 22011</strain>
    </source>
</reference>
<evidence type="ECO:0000313" key="3">
    <source>
        <dbReference type="Proteomes" id="UP000249165"/>
    </source>
</evidence>
<evidence type="ECO:0008006" key="4">
    <source>
        <dbReference type="Google" id="ProtNLM"/>
    </source>
</evidence>
<gene>
    <name evidence="2" type="ORF">ATI53_101037</name>
</gene>
<keyword evidence="1" id="KW-0812">Transmembrane</keyword>
<sequence>MNEDIIATVGATGARRGTGVGMLALLGGLLLWMAATQPAAGLAWQAFLGVLGAAALWVASRMWRDTARRLILTEHELRDSTGTVLARIDNIEKVDRSMFAMKPSNGFLIRLKTSGPRAWHPGIWWRMGRRVAVGGVTAGRDTKPLADALALLVAQREAG</sequence>
<keyword evidence="1" id="KW-1133">Transmembrane helix</keyword>
<proteinExistence type="predicted"/>